<feature type="region of interest" description="Disordered" evidence="1">
    <location>
        <begin position="24"/>
        <end position="63"/>
    </location>
</feature>
<proteinExistence type="predicted"/>
<keyword evidence="2" id="KW-1133">Transmembrane helix</keyword>
<evidence type="ECO:0000256" key="1">
    <source>
        <dbReference type="SAM" id="MobiDB-lite"/>
    </source>
</evidence>
<accession>A0A1J5E0T1</accession>
<evidence type="ECO:0000313" key="3">
    <source>
        <dbReference type="EMBL" id="OIP41949.1"/>
    </source>
</evidence>
<reference evidence="3 4" key="1">
    <citation type="journal article" date="2016" name="Environ. Microbiol.">
        <title>Genomic resolution of a cold subsurface aquifer community provides metabolic insights for novel microbes adapted to high CO concentrations.</title>
        <authorList>
            <person name="Probst A.J."/>
            <person name="Castelle C.J."/>
            <person name="Singh A."/>
            <person name="Brown C.T."/>
            <person name="Anantharaman K."/>
            <person name="Sharon I."/>
            <person name="Hug L.A."/>
            <person name="Burstein D."/>
            <person name="Emerson J.B."/>
            <person name="Thomas B.C."/>
            <person name="Banfield J.F."/>
        </authorList>
    </citation>
    <scope>NUCLEOTIDE SEQUENCE [LARGE SCALE GENOMIC DNA]</scope>
    <source>
        <strain evidence="3">CG2_30_40_21</strain>
    </source>
</reference>
<dbReference type="EMBL" id="MNYI01000065">
    <property type="protein sequence ID" value="OIP41949.1"/>
    <property type="molecule type" value="Genomic_DNA"/>
</dbReference>
<protein>
    <submittedName>
        <fullName evidence="3">Uncharacterized protein</fullName>
    </submittedName>
</protein>
<organism evidence="3 4">
    <name type="scientific">Candidatus Desantisbacteria bacterium CG2_30_40_21</name>
    <dbReference type="NCBI Taxonomy" id="1817895"/>
    <lineage>
        <taxon>Bacteria</taxon>
        <taxon>Candidatus Desantisiibacteriota</taxon>
    </lineage>
</organism>
<comment type="caution">
    <text evidence="3">The sequence shown here is derived from an EMBL/GenBank/DDBJ whole genome shotgun (WGS) entry which is preliminary data.</text>
</comment>
<evidence type="ECO:0000313" key="4">
    <source>
        <dbReference type="Proteomes" id="UP000183085"/>
    </source>
</evidence>
<feature type="compositionally biased region" description="Basic and acidic residues" evidence="1">
    <location>
        <begin position="32"/>
        <end position="47"/>
    </location>
</feature>
<dbReference type="STRING" id="1817895.AUJ95_02355"/>
<sequence>MARNMSRDDVQKLLGALKDILGTNAETQEQDMEWKKEMENPQIDARDTIGGIENGGKSDARGATANTRYFRDIEPEPTRSKSVGSDIVNFLWIVVIVGAIGFGGWSFFSSGTAGKVMGAVKQQGDKVVKFVTGGAQK</sequence>
<gene>
    <name evidence="3" type="ORF">AUJ95_02355</name>
</gene>
<keyword evidence="2" id="KW-0812">Transmembrane</keyword>
<keyword evidence="2" id="KW-0472">Membrane</keyword>
<dbReference type="AlphaFoldDB" id="A0A1J5E0T1"/>
<feature type="transmembrane region" description="Helical" evidence="2">
    <location>
        <begin position="87"/>
        <end position="108"/>
    </location>
</feature>
<dbReference type="Proteomes" id="UP000183085">
    <property type="component" value="Unassembled WGS sequence"/>
</dbReference>
<name>A0A1J5E0T1_9BACT</name>
<evidence type="ECO:0000256" key="2">
    <source>
        <dbReference type="SAM" id="Phobius"/>
    </source>
</evidence>